<dbReference type="Gramene" id="Pp3c6_9440V3.2">
    <property type="protein sequence ID" value="PAC:32976274.CDS.1"/>
    <property type="gene ID" value="Pp3c6_9440"/>
</dbReference>
<dbReference type="AlphaFoldDB" id="A0A7I3ZT98"/>
<keyword evidence="1" id="KW-0472">Membrane</keyword>
<dbReference type="Gramene" id="Pp3c6_9440V3.3">
    <property type="protein sequence ID" value="PAC:32976275.CDS.1"/>
    <property type="gene ID" value="Pp3c6_9440"/>
</dbReference>
<keyword evidence="3" id="KW-1185">Reference proteome</keyword>
<sequence length="64" mass="7341">MDSPCCDIDCMRLANWVPPYFIHLASSCCKKLLVNFSSSSPLSCFFFCIRVFSLSFILAAWFFL</sequence>
<evidence type="ECO:0000256" key="1">
    <source>
        <dbReference type="SAM" id="Phobius"/>
    </source>
</evidence>
<dbReference type="EnsemblPlants" id="Pp3c6_9440V3.3">
    <property type="protein sequence ID" value="PAC:32976275.CDS.1"/>
    <property type="gene ID" value="Pp3c6_9440"/>
</dbReference>
<protein>
    <submittedName>
        <fullName evidence="2">Uncharacterized protein</fullName>
    </submittedName>
</protein>
<evidence type="ECO:0000313" key="2">
    <source>
        <dbReference type="EnsemblPlants" id="PAC:32976275.CDS.1"/>
    </source>
</evidence>
<reference evidence="2" key="3">
    <citation type="submission" date="2020-12" db="UniProtKB">
        <authorList>
            <consortium name="EnsemblPlants"/>
        </authorList>
    </citation>
    <scope>IDENTIFICATION</scope>
</reference>
<evidence type="ECO:0000313" key="3">
    <source>
        <dbReference type="Proteomes" id="UP000006727"/>
    </source>
</evidence>
<reference evidence="2 3" key="2">
    <citation type="journal article" date="2018" name="Plant J.">
        <title>The Physcomitrella patens chromosome-scale assembly reveals moss genome structure and evolution.</title>
        <authorList>
            <person name="Lang D."/>
            <person name="Ullrich K.K."/>
            <person name="Murat F."/>
            <person name="Fuchs J."/>
            <person name="Jenkins J."/>
            <person name="Haas F.B."/>
            <person name="Piednoel M."/>
            <person name="Gundlach H."/>
            <person name="Van Bel M."/>
            <person name="Meyberg R."/>
            <person name="Vives C."/>
            <person name="Morata J."/>
            <person name="Symeonidi A."/>
            <person name="Hiss M."/>
            <person name="Muchero W."/>
            <person name="Kamisugi Y."/>
            <person name="Saleh O."/>
            <person name="Blanc G."/>
            <person name="Decker E.L."/>
            <person name="van Gessel N."/>
            <person name="Grimwood J."/>
            <person name="Hayes R.D."/>
            <person name="Graham S.W."/>
            <person name="Gunter L.E."/>
            <person name="McDaniel S.F."/>
            <person name="Hoernstein S.N.W."/>
            <person name="Larsson A."/>
            <person name="Li F.W."/>
            <person name="Perroud P.F."/>
            <person name="Phillips J."/>
            <person name="Ranjan P."/>
            <person name="Rokshar D.S."/>
            <person name="Rothfels C.J."/>
            <person name="Schneider L."/>
            <person name="Shu S."/>
            <person name="Stevenson D.W."/>
            <person name="Thummler F."/>
            <person name="Tillich M."/>
            <person name="Villarreal Aguilar J.C."/>
            <person name="Widiez T."/>
            <person name="Wong G.K."/>
            <person name="Wymore A."/>
            <person name="Zhang Y."/>
            <person name="Zimmer A.D."/>
            <person name="Quatrano R.S."/>
            <person name="Mayer K.F.X."/>
            <person name="Goodstein D."/>
            <person name="Casacuberta J.M."/>
            <person name="Vandepoele K."/>
            <person name="Reski R."/>
            <person name="Cuming A.C."/>
            <person name="Tuskan G.A."/>
            <person name="Maumus F."/>
            <person name="Salse J."/>
            <person name="Schmutz J."/>
            <person name="Rensing S.A."/>
        </authorList>
    </citation>
    <scope>NUCLEOTIDE SEQUENCE [LARGE SCALE GENOMIC DNA]</scope>
    <source>
        <strain evidence="2 3">cv. Gransden 2004</strain>
    </source>
</reference>
<reference evidence="2 3" key="1">
    <citation type="journal article" date="2008" name="Science">
        <title>The Physcomitrella genome reveals evolutionary insights into the conquest of land by plants.</title>
        <authorList>
            <person name="Rensing S."/>
            <person name="Lang D."/>
            <person name="Zimmer A."/>
            <person name="Terry A."/>
            <person name="Salamov A."/>
            <person name="Shapiro H."/>
            <person name="Nishiyama T."/>
            <person name="Perroud P.-F."/>
            <person name="Lindquist E."/>
            <person name="Kamisugi Y."/>
            <person name="Tanahashi T."/>
            <person name="Sakakibara K."/>
            <person name="Fujita T."/>
            <person name="Oishi K."/>
            <person name="Shin-I T."/>
            <person name="Kuroki Y."/>
            <person name="Toyoda A."/>
            <person name="Suzuki Y."/>
            <person name="Hashimoto A."/>
            <person name="Yamaguchi K."/>
            <person name="Sugano A."/>
            <person name="Kohara Y."/>
            <person name="Fujiyama A."/>
            <person name="Anterola A."/>
            <person name="Aoki S."/>
            <person name="Ashton N."/>
            <person name="Barbazuk W.B."/>
            <person name="Barker E."/>
            <person name="Bennetzen J."/>
            <person name="Bezanilla M."/>
            <person name="Blankenship R."/>
            <person name="Cho S.H."/>
            <person name="Dutcher S."/>
            <person name="Estelle M."/>
            <person name="Fawcett J.A."/>
            <person name="Gundlach H."/>
            <person name="Hanada K."/>
            <person name="Heyl A."/>
            <person name="Hicks K.A."/>
            <person name="Hugh J."/>
            <person name="Lohr M."/>
            <person name="Mayer K."/>
            <person name="Melkozernov A."/>
            <person name="Murata T."/>
            <person name="Nelson D."/>
            <person name="Pils B."/>
            <person name="Prigge M."/>
            <person name="Reiss B."/>
            <person name="Renner T."/>
            <person name="Rombauts S."/>
            <person name="Rushton P."/>
            <person name="Sanderfoot A."/>
            <person name="Schween G."/>
            <person name="Shiu S.-H."/>
            <person name="Stueber K."/>
            <person name="Theodoulou F.L."/>
            <person name="Tu H."/>
            <person name="Van de Peer Y."/>
            <person name="Verrier P.J."/>
            <person name="Waters E."/>
            <person name="Wood A."/>
            <person name="Yang L."/>
            <person name="Cove D."/>
            <person name="Cuming A."/>
            <person name="Hasebe M."/>
            <person name="Lucas S."/>
            <person name="Mishler D.B."/>
            <person name="Reski R."/>
            <person name="Grigoriev I."/>
            <person name="Quatrano R.S."/>
            <person name="Boore J.L."/>
        </authorList>
    </citation>
    <scope>NUCLEOTIDE SEQUENCE [LARGE SCALE GENOMIC DNA]</scope>
    <source>
        <strain evidence="2 3">cv. Gransden 2004</strain>
    </source>
</reference>
<keyword evidence="1" id="KW-0812">Transmembrane</keyword>
<dbReference type="EnsemblPlants" id="Pp3c6_9440V3.2">
    <property type="protein sequence ID" value="PAC:32976274.CDS.1"/>
    <property type="gene ID" value="Pp3c6_9440"/>
</dbReference>
<feature type="transmembrane region" description="Helical" evidence="1">
    <location>
        <begin position="40"/>
        <end position="63"/>
    </location>
</feature>
<dbReference type="Proteomes" id="UP000006727">
    <property type="component" value="Chromosome 6"/>
</dbReference>
<proteinExistence type="predicted"/>
<keyword evidence="1" id="KW-1133">Transmembrane helix</keyword>
<organism evidence="2 3">
    <name type="scientific">Physcomitrium patens</name>
    <name type="common">Spreading-leaved earth moss</name>
    <name type="synonym">Physcomitrella patens</name>
    <dbReference type="NCBI Taxonomy" id="3218"/>
    <lineage>
        <taxon>Eukaryota</taxon>
        <taxon>Viridiplantae</taxon>
        <taxon>Streptophyta</taxon>
        <taxon>Embryophyta</taxon>
        <taxon>Bryophyta</taxon>
        <taxon>Bryophytina</taxon>
        <taxon>Bryopsida</taxon>
        <taxon>Funariidae</taxon>
        <taxon>Funariales</taxon>
        <taxon>Funariaceae</taxon>
        <taxon>Physcomitrium</taxon>
    </lineage>
</organism>
<dbReference type="EMBL" id="ABEU02000006">
    <property type="status" value="NOT_ANNOTATED_CDS"/>
    <property type="molecule type" value="Genomic_DNA"/>
</dbReference>
<name>A0A7I3ZT98_PHYPA</name>
<accession>A0A7I3ZT98</accession>